<dbReference type="EMBL" id="BK015060">
    <property type="protein sequence ID" value="DAD89409.1"/>
    <property type="molecule type" value="Genomic_DNA"/>
</dbReference>
<evidence type="ECO:0000259" key="1">
    <source>
        <dbReference type="Pfam" id="PF18723"/>
    </source>
</evidence>
<accession>A0A8S5N465</accession>
<protein>
    <submittedName>
        <fullName evidence="2">Pplase1 alpha-glutamyl/putrescinyl thymine pyrophosphorylase clade 1</fullName>
    </submittedName>
</protein>
<name>A0A8S5N465_9CAUD</name>
<reference evidence="2" key="1">
    <citation type="journal article" date="2021" name="Proc. Natl. Acad. Sci. U.S.A.">
        <title>A Catalog of Tens of Thousands of Viruses from Human Metagenomes Reveals Hidden Associations with Chronic Diseases.</title>
        <authorList>
            <person name="Tisza M.J."/>
            <person name="Buck C.B."/>
        </authorList>
    </citation>
    <scope>NUCLEOTIDE SEQUENCE</scope>
    <source>
        <strain evidence="2">CtiJY10</strain>
    </source>
</reference>
<dbReference type="Pfam" id="PF18723">
    <property type="entry name" value="HMUDK_hel"/>
    <property type="match status" value="1"/>
</dbReference>
<sequence length="350" mass="41472">MHGGDSVRDKPGDIPYLGVRKELVLTAEPTLDEEVLLHLYRFITRRYKVHIKKDIQGLPAPWTKDPVIQNYRFTNVRREHDKETRWLIQNIVNNPNVTYEDKLLNCVLFRLYNKHETSELLSQPIPFTHIIEKNGVWDPDSYRALFAAQDYIDPERVFFTGVFMVSGLLRIANQYTPEGKDEEDTRMRPLWLLRHLVDLHLPDRIKRCKTAREVCRVLSRIDGIGVFLGYQMFVDMTYIPEFPFSENEYVVAGRGCQRGCEYLFEDSDDMTYEECIFWLRDHLEDIFAEHTKGRFSCKTLFHDLPPYDQQFNVMSIENCLCELSKYTRVLRKEGRPRKRYQGGQDEKDKK</sequence>
<proteinExistence type="predicted"/>
<dbReference type="InterPro" id="IPR040684">
    <property type="entry name" value="HMUDK_hel"/>
</dbReference>
<feature type="domain" description="5-hmdU DNA kinase helical" evidence="1">
    <location>
        <begin position="34"/>
        <end position="333"/>
    </location>
</feature>
<evidence type="ECO:0000313" key="2">
    <source>
        <dbReference type="EMBL" id="DAD89409.1"/>
    </source>
</evidence>
<organism evidence="2">
    <name type="scientific">Podoviridae sp. ctiJY10</name>
    <dbReference type="NCBI Taxonomy" id="2826572"/>
    <lineage>
        <taxon>Viruses</taxon>
        <taxon>Duplodnaviria</taxon>
        <taxon>Heunggongvirae</taxon>
        <taxon>Uroviricota</taxon>
        <taxon>Caudoviricetes</taxon>
    </lineage>
</organism>